<dbReference type="Gene3D" id="3.90.550.20">
    <property type="match status" value="1"/>
</dbReference>
<name>A0A0M0JM27_9EUKA</name>
<organism evidence="1 2">
    <name type="scientific">Chrysochromulina tobinii</name>
    <dbReference type="NCBI Taxonomy" id="1460289"/>
    <lineage>
        <taxon>Eukaryota</taxon>
        <taxon>Haptista</taxon>
        <taxon>Haptophyta</taxon>
        <taxon>Prymnesiophyceae</taxon>
        <taxon>Prymnesiales</taxon>
        <taxon>Chrysochromulinaceae</taxon>
        <taxon>Chrysochromulina</taxon>
    </lineage>
</organism>
<protein>
    <submittedName>
        <fullName evidence="1">Mannosyltransferase och1-like enzyme</fullName>
    </submittedName>
</protein>
<evidence type="ECO:0000313" key="1">
    <source>
        <dbReference type="EMBL" id="KOO27626.1"/>
    </source>
</evidence>
<comment type="caution">
    <text evidence="1">The sequence shown here is derived from an EMBL/GenBank/DDBJ whole genome shotgun (WGS) entry which is preliminary data.</text>
</comment>
<keyword evidence="1" id="KW-0808">Transferase</keyword>
<keyword evidence="2" id="KW-1185">Reference proteome</keyword>
<dbReference type="SUPFAM" id="SSF53448">
    <property type="entry name" value="Nucleotide-diphospho-sugar transferases"/>
    <property type="match status" value="1"/>
</dbReference>
<sequence length="254" mass="28178">MVVSPLPDERIPRHVYTFWDRTIELPSIVASCMSMMRDYNPGWKVTVLHSGTDGFELPPSTAPAQRDFGNNDALMADWYRLAALYEYGGIWMDASVITVHAAEHTWVDLTSDGVMGFYCEGTSAETPGPECMESFAFAAPPKNELVKAWFDELRSAISMGCSSYGSTISPEVLGNVELPRLCVYATFKQARSRLNQSQIKLRPVTGCQCETGLPCEDGAPQVCGPYHYMEGMEDFGDERALKRLLEGVFSAMKL</sequence>
<dbReference type="OrthoDB" id="409543at2759"/>
<dbReference type="Proteomes" id="UP000037460">
    <property type="component" value="Unassembled WGS sequence"/>
</dbReference>
<evidence type="ECO:0000313" key="2">
    <source>
        <dbReference type="Proteomes" id="UP000037460"/>
    </source>
</evidence>
<reference evidence="2" key="1">
    <citation type="journal article" date="2015" name="PLoS Genet.">
        <title>Genome Sequence and Transcriptome Analyses of Chrysochromulina tobin: Metabolic Tools for Enhanced Algal Fitness in the Prominent Order Prymnesiales (Haptophyceae).</title>
        <authorList>
            <person name="Hovde B.T."/>
            <person name="Deodato C.R."/>
            <person name="Hunsperger H.M."/>
            <person name="Ryken S.A."/>
            <person name="Yost W."/>
            <person name="Jha R.K."/>
            <person name="Patterson J."/>
            <person name="Monnat R.J. Jr."/>
            <person name="Barlow S.B."/>
            <person name="Starkenburg S.R."/>
            <person name="Cattolico R.A."/>
        </authorList>
    </citation>
    <scope>NUCLEOTIDE SEQUENCE</scope>
    <source>
        <strain evidence="2">CCMP291</strain>
    </source>
</reference>
<proteinExistence type="predicted"/>
<keyword evidence="1" id="KW-0328">Glycosyltransferase</keyword>
<gene>
    <name evidence="1" type="ORF">Ctob_007662</name>
</gene>
<dbReference type="EMBL" id="JWZX01002692">
    <property type="protein sequence ID" value="KOO27626.1"/>
    <property type="molecule type" value="Genomic_DNA"/>
</dbReference>
<dbReference type="GO" id="GO:0016757">
    <property type="term" value="F:glycosyltransferase activity"/>
    <property type="evidence" value="ECO:0007669"/>
    <property type="project" value="UniProtKB-KW"/>
</dbReference>
<dbReference type="InterPro" id="IPR008441">
    <property type="entry name" value="AfumC-like_glycosyl_Trfase"/>
</dbReference>
<dbReference type="AlphaFoldDB" id="A0A0M0JM27"/>
<dbReference type="InterPro" id="IPR029044">
    <property type="entry name" value="Nucleotide-diphossugar_trans"/>
</dbReference>
<dbReference type="Pfam" id="PF05704">
    <property type="entry name" value="Caps_synth"/>
    <property type="match status" value="1"/>
</dbReference>
<accession>A0A0M0JM27</accession>